<dbReference type="InterPro" id="IPR003615">
    <property type="entry name" value="HNH_nuc"/>
</dbReference>
<keyword evidence="4 12" id="KW-0255">Endonuclease</keyword>
<evidence type="ECO:0000256" key="4">
    <source>
        <dbReference type="ARBA" id="ARBA00022759"/>
    </source>
</evidence>
<sequence length="1460" mass="172543">MRKFNLGLDIGTNSIGWALVNKDYENKKGKIIAAGSRIIPMPQDILDKFGSGVITETQTALRTDYRSKRKLIQRFLLRRERLHRVLNVLDFLPKHYAQSIDFQKHFGKFLPNTEPKLAYNKNQFLFENSFLQMLKEFQEKHPELYTDNKKIPYDWTIYYLRKKALNQKIEKQELAWLLLQFNQKRGYNQLRDEEEQNIPNKKVEYYSLQVIEVIPDEAKEGNDKIWYSINLENGWTYRRESKIPLFNWKGKVKDFIVTTDLNQDGSIKKDREGKEKRSFRAPSEGDWTLLKKKTENEIQASGKTLGVYIYDALLNNPNLKIKGAFIRTIDRSFYKEELQQIITKQKEYHKELNNSKLYKACIEELYPKNEIYKSILKNKDIAHLFINDILYYQRPLKTQKYNIGKCTYESRIFKKEGKKIAEFIPAVSKSHPLFQEFRLWQWIKNLKIYEKLSSDNCTDLFLTNEKDFEDLFEFLWNKKEIDHKGILEYLIRTKFPDLKPKQIKIKIKEYRWNYVYDHEKDESKSYPCGETYFLIKSKLDRINNIESNFLSKEKLYNLWHIIYSVTDKKQYEKALIKFALKNNIDSKLFVNSFKRIPPFKNDYAIYSLKAINKLLPLMRVGKYWNYDTIDTATKQKIQSIINGEEDNTISTLVREKTIHFSKESDFKNLPLWLAGYIVYNTHNESTEIEKWQSPQDIDTFLKNFKQHALRNPIVEQVITETLRVVRDIWLKKGGGEKDFFNEIHIELGKDLKNPIDKRRKLSSTNIKNESTNTRIKALLTELFNQGIENIRPNALKHQEILKIFEESVLNSGIDIDEDILKISNIAQPTKKQLQYYVHWLEEKYKSPYTGQIIPLSKLFTSDYEVEHIIPRSKYYDDSLSNKVICETEINRLKNNQLGYEFINNHEIREITLQEGKTIRLLSPEQYLNFVNTYYAKNKAKRKTLLLEELPIEMVERQLNDTRYISKYVMQLLSKIVRKQDGTDNGLNSINVLSVSGKMIRALKNDWELNDIWNDLLLHRFDRLNSITNTNLFTTYSEQKQKMIPIVPDQYAKGFHKKKLDHRHHALDAIIIACITRNHINYMNNQNIQGGKNKKIKIDKQCYREIFQKSRLEIRAQLCQKKYNDHDQTNYNWVFIKPWKDFTKETKEVLESIIPSFKQNLRIINKTVNYYEKYNENGKKVKIRQTKGDNWAIRKPLHKETISGKVYLSYKIPAKGKILTATRKFLDTTVDLKSIEKITDTGIQKILKNYLEYKGTPELAFSPEGIEELNTTIEQYNDGFAHKPIYKIRIYEEGVKFPLGTKGNKKNKYVEAEKGTNLFFAIYKDQENNRYFETIPFNDVLETLKQGLPAVSEKNQMGNTLVFALSPQDLVFVPTLEEVENPDLVDFKNLTKQQTNRIYKMVSSSGKQCFFIKAEVATSIINKMEFTTSNKMENSIEGIQIKSNCWKLKLDRLGTITRVTK</sequence>
<dbReference type="Gene3D" id="3.30.420.10">
    <property type="entry name" value="Ribonuclease H-like superfamily/Ribonuclease H"/>
    <property type="match status" value="2"/>
</dbReference>
<dbReference type="InterPro" id="IPR036397">
    <property type="entry name" value="RNaseH_sf"/>
</dbReference>
<dbReference type="EMBL" id="MTCY01000047">
    <property type="protein sequence ID" value="OWP75123.1"/>
    <property type="molecule type" value="Genomic_DNA"/>
</dbReference>
<organism evidence="14 15">
    <name type="scientific">Flavobacterium columnare</name>
    <dbReference type="NCBI Taxonomy" id="996"/>
    <lineage>
        <taxon>Bacteria</taxon>
        <taxon>Pseudomonadati</taxon>
        <taxon>Bacteroidota</taxon>
        <taxon>Flavobacteriia</taxon>
        <taxon>Flavobacteriales</taxon>
        <taxon>Flavobacteriaceae</taxon>
        <taxon>Flavobacterium</taxon>
    </lineage>
</organism>
<dbReference type="OrthoDB" id="9777169at2"/>
<keyword evidence="8 12" id="KW-0051">Antiviral defense</keyword>
<evidence type="ECO:0000256" key="3">
    <source>
        <dbReference type="ARBA" id="ARBA00022723"/>
    </source>
</evidence>
<dbReference type="GO" id="GO:0003723">
    <property type="term" value="F:RNA binding"/>
    <property type="evidence" value="ECO:0007669"/>
    <property type="project" value="UniProtKB-UniRule"/>
</dbReference>
<comment type="cofactor">
    <cofactor evidence="1">
        <name>Mg(2+)</name>
        <dbReference type="ChEBI" id="CHEBI:18420"/>
    </cofactor>
</comment>
<evidence type="ECO:0000313" key="15">
    <source>
        <dbReference type="Proteomes" id="UP000198034"/>
    </source>
</evidence>
<dbReference type="Proteomes" id="UP000198034">
    <property type="component" value="Unassembled WGS sequence"/>
</dbReference>
<feature type="domain" description="HNH Cas9-type" evidence="13">
    <location>
        <begin position="790"/>
        <end position="958"/>
    </location>
</feature>
<dbReference type="HAMAP" id="MF_01480">
    <property type="entry name" value="Cas9"/>
    <property type="match status" value="1"/>
</dbReference>
<evidence type="ECO:0000256" key="1">
    <source>
        <dbReference type="ARBA" id="ARBA00001946"/>
    </source>
</evidence>
<comment type="domain">
    <text evidence="12">Has 2 endonuclease domains. The discontinuous RuvC-like domain cleaves the target DNA noncomplementary to crRNA while the HNH nuclease domain cleaves the target DNA complementary to crRNA.</text>
</comment>
<keyword evidence="6" id="KW-0460">Magnesium</keyword>
<keyword evidence="10" id="KW-0464">Manganese</keyword>
<feature type="active site" description="Proton acceptor for HNH nuclease domain" evidence="12">
    <location>
        <position position="867"/>
    </location>
</feature>
<evidence type="ECO:0000256" key="6">
    <source>
        <dbReference type="ARBA" id="ARBA00022842"/>
    </source>
</evidence>
<evidence type="ECO:0000256" key="8">
    <source>
        <dbReference type="ARBA" id="ARBA00023118"/>
    </source>
</evidence>
<comment type="similarity">
    <text evidence="12">Belongs to the CRISPR-associated Cas9 family.</text>
</comment>
<dbReference type="EC" id="3.1.-.-" evidence="12"/>
<dbReference type="NCBIfam" id="TIGR01865">
    <property type="entry name" value="cas_Csn1"/>
    <property type="match status" value="1"/>
</dbReference>
<dbReference type="Pfam" id="PF13395">
    <property type="entry name" value="HNH_4"/>
    <property type="match status" value="1"/>
</dbReference>
<protein>
    <recommendedName>
        <fullName evidence="12">CRISPR-associated endonuclease Cas9</fullName>
        <ecNumber evidence="12">3.1.-.-</ecNumber>
    </recommendedName>
</protein>
<comment type="caution">
    <text evidence="12">Lacks conserved residue(s) required for the propagation of feature annotation.</text>
</comment>
<evidence type="ECO:0000256" key="10">
    <source>
        <dbReference type="ARBA" id="ARBA00023211"/>
    </source>
</evidence>
<dbReference type="Pfam" id="PF16593">
    <property type="entry name" value="Cas9-BH"/>
    <property type="match status" value="1"/>
</dbReference>
<evidence type="ECO:0000256" key="5">
    <source>
        <dbReference type="ARBA" id="ARBA00022801"/>
    </source>
</evidence>
<dbReference type="GO" id="GO:0043571">
    <property type="term" value="P:maintenance of CRISPR repeat elements"/>
    <property type="evidence" value="ECO:0007669"/>
    <property type="project" value="UniProtKB-UniRule"/>
</dbReference>
<reference evidence="14 15" key="1">
    <citation type="journal article" date="2017" name="Infect. Genet. Evol.">
        <title>Comparative genome analysis of fish pathogen Flavobacterium columnare reveals extensive sequence diversity within the species.</title>
        <authorList>
            <person name="Kayansamruaj P."/>
            <person name="Dong H.T."/>
            <person name="Hirono I."/>
            <person name="Kondo H."/>
            <person name="Senapin S."/>
            <person name="Rodkhum C."/>
        </authorList>
    </citation>
    <scope>NUCLEOTIDE SEQUENCE [LARGE SCALE GENOMIC DNA]</scope>
    <source>
        <strain evidence="14 15">1214</strain>
    </source>
</reference>
<dbReference type="GO" id="GO:0051607">
    <property type="term" value="P:defense response to virus"/>
    <property type="evidence" value="ECO:0007669"/>
    <property type="project" value="UniProtKB-UniRule"/>
</dbReference>
<keyword evidence="2 12" id="KW-0540">Nuclease</keyword>
<dbReference type="Gene3D" id="1.10.30.50">
    <property type="match status" value="1"/>
</dbReference>
<proteinExistence type="inferred from homology"/>
<dbReference type="InterPro" id="IPR041383">
    <property type="entry name" value="RuvC_III"/>
</dbReference>
<comment type="caution">
    <text evidence="14">The sequence shown here is derived from an EMBL/GenBank/DDBJ whole genome shotgun (WGS) entry which is preliminary data.</text>
</comment>
<dbReference type="GO" id="GO:0004519">
    <property type="term" value="F:endonuclease activity"/>
    <property type="evidence" value="ECO:0007669"/>
    <property type="project" value="UniProtKB-UniRule"/>
</dbReference>
<evidence type="ECO:0000256" key="2">
    <source>
        <dbReference type="ARBA" id="ARBA00022722"/>
    </source>
</evidence>
<gene>
    <name evidence="12" type="primary">cas9</name>
    <name evidence="14" type="ORF">BWK62_12660</name>
</gene>
<evidence type="ECO:0000313" key="14">
    <source>
        <dbReference type="EMBL" id="OWP75123.1"/>
    </source>
</evidence>
<evidence type="ECO:0000256" key="9">
    <source>
        <dbReference type="ARBA" id="ARBA00023125"/>
    </source>
</evidence>
<dbReference type="InterPro" id="IPR033114">
    <property type="entry name" value="HNH_CAS9"/>
</dbReference>
<dbReference type="GO" id="GO:0003677">
    <property type="term" value="F:DNA binding"/>
    <property type="evidence" value="ECO:0007669"/>
    <property type="project" value="UniProtKB-UniRule"/>
</dbReference>
<dbReference type="GO" id="GO:0046872">
    <property type="term" value="F:metal ion binding"/>
    <property type="evidence" value="ECO:0007669"/>
    <property type="project" value="UniProtKB-UniRule"/>
</dbReference>
<keyword evidence="9 12" id="KW-0238">DNA-binding</keyword>
<dbReference type="PROSITE" id="PS51749">
    <property type="entry name" value="HNH_CAS9"/>
    <property type="match status" value="1"/>
</dbReference>
<keyword evidence="5 12" id="KW-0378">Hydrolase</keyword>
<keyword evidence="3" id="KW-0479">Metal-binding</keyword>
<evidence type="ECO:0000256" key="7">
    <source>
        <dbReference type="ARBA" id="ARBA00022884"/>
    </source>
</evidence>
<dbReference type="GO" id="GO:0016787">
    <property type="term" value="F:hydrolase activity"/>
    <property type="evidence" value="ECO:0007669"/>
    <property type="project" value="UniProtKB-KW"/>
</dbReference>
<comment type="subunit">
    <text evidence="11 12">Monomer. Binds crRNA and tracrRNA.</text>
</comment>
<comment type="function">
    <text evidence="12">CRISPR (clustered regularly interspaced short palindromic repeat) is an adaptive immune system that provides protection against mobile genetic elements (viruses, transposable elements and conjugative plasmids). CRISPR clusters contain spacers, sequences complementary to antecedent mobile elements, and target invading nucleic acids. CRISPR clusters are transcribed and processed into CRISPR RNA (crRNA). In type II CRISPR systems correct processing of pre-crRNA requires a trans-encoded small RNA (tracrRNA), endogenous ribonuclease 3 (rnc) and this protein. The tracrRNA serves as a guide for ribonuclease 3-aided processing of pre-crRNA. Subsequently Cas9/crRNA/tracrRNA endonucleolytically cleaves linear or circular dsDNA target complementary to the spacer; Cas9 is inactive in the absence of the 2 guide RNAs (gRNA). Cas9 recognizes the protospacer adjacent motif (PAM) in the CRISPR repeat sequences to help distinguish self versus nonself, as targets within the bacterial CRISPR locus do not have PAMs. PAM recognition is also required for catalytic activity.</text>
</comment>
<dbReference type="InterPro" id="IPR028629">
    <property type="entry name" value="Cas9"/>
</dbReference>
<name>A0A246G8C7_9FLAO</name>
<keyword evidence="7 12" id="KW-0694">RNA-binding</keyword>
<evidence type="ECO:0000256" key="12">
    <source>
        <dbReference type="HAMAP-Rule" id="MF_01480"/>
    </source>
</evidence>
<dbReference type="Pfam" id="PF18541">
    <property type="entry name" value="RuvC_III"/>
    <property type="match status" value="1"/>
</dbReference>
<evidence type="ECO:0000256" key="11">
    <source>
        <dbReference type="ARBA" id="ARBA00046380"/>
    </source>
</evidence>
<dbReference type="InterPro" id="IPR032239">
    <property type="entry name" value="Cas9-BH"/>
</dbReference>
<feature type="active site" description="For RuvC-like nuclease domain" evidence="12">
    <location>
        <position position="9"/>
    </location>
</feature>
<evidence type="ECO:0000259" key="13">
    <source>
        <dbReference type="PROSITE" id="PS51749"/>
    </source>
</evidence>
<accession>A0A246G8C7</accession>